<feature type="compositionally biased region" description="Basic and acidic residues" evidence="1">
    <location>
        <begin position="68"/>
        <end position="81"/>
    </location>
</feature>
<reference evidence="3" key="1">
    <citation type="journal article" date="2007" name="Nature">
        <title>The grapevine genome sequence suggests ancestral hexaploidization in major angiosperm phyla.</title>
        <authorList>
            <consortium name="The French-Italian Public Consortium for Grapevine Genome Characterization."/>
            <person name="Jaillon O."/>
            <person name="Aury J.-M."/>
            <person name="Noel B."/>
            <person name="Policriti A."/>
            <person name="Clepet C."/>
            <person name="Casagrande A."/>
            <person name="Choisne N."/>
            <person name="Aubourg S."/>
            <person name="Vitulo N."/>
            <person name="Jubin C."/>
            <person name="Vezzi A."/>
            <person name="Legeai F."/>
            <person name="Hugueney P."/>
            <person name="Dasilva C."/>
            <person name="Horner D."/>
            <person name="Mica E."/>
            <person name="Jublot D."/>
            <person name="Poulain J."/>
            <person name="Bruyere C."/>
            <person name="Billault A."/>
            <person name="Segurens B."/>
            <person name="Gouyvenoux M."/>
            <person name="Ugarte E."/>
            <person name="Cattonaro F."/>
            <person name="Anthouard V."/>
            <person name="Vico V."/>
            <person name="Del Fabbro C."/>
            <person name="Alaux M."/>
            <person name="Di Gaspero G."/>
            <person name="Dumas V."/>
            <person name="Felice N."/>
            <person name="Paillard S."/>
            <person name="Juman I."/>
            <person name="Moroldo M."/>
            <person name="Scalabrin S."/>
            <person name="Canaguier A."/>
            <person name="Le Clainche I."/>
            <person name="Malacrida G."/>
            <person name="Durand E."/>
            <person name="Pesole G."/>
            <person name="Laucou V."/>
            <person name="Chatelet P."/>
            <person name="Merdinoglu D."/>
            <person name="Delledonne M."/>
            <person name="Pezzotti M."/>
            <person name="Lecharny A."/>
            <person name="Scarpelli C."/>
            <person name="Artiguenave F."/>
            <person name="Pe M.E."/>
            <person name="Valle G."/>
            <person name="Morgante M."/>
            <person name="Caboche M."/>
            <person name="Adam-Blondon A.-F."/>
            <person name="Weissenbach J."/>
            <person name="Quetier F."/>
            <person name="Wincker P."/>
        </authorList>
    </citation>
    <scope>NUCLEOTIDE SEQUENCE [LARGE SCALE GENOMIC DNA]</scope>
    <source>
        <strain evidence="3">cv. Pinot noir / PN40024</strain>
    </source>
</reference>
<evidence type="ECO:0000313" key="3">
    <source>
        <dbReference type="Proteomes" id="UP000009183"/>
    </source>
</evidence>
<dbReference type="PANTHER" id="PTHR35318">
    <property type="entry name" value="BNAA10G08410D PROTEIN"/>
    <property type="match status" value="1"/>
</dbReference>
<protein>
    <submittedName>
        <fullName evidence="2">Uncharacterized protein</fullName>
    </submittedName>
</protein>
<sequence>MKFIFEFVSCCGMPPRPAVPEEVPLPEESRTVELRRRYRKERVGSSRSSSSSVEWHPSLCSISEDNLVLEKEERPAESERTPKRKAASSTKIHVRSYNEDYRRSQISMTLPTFSPAPFMF</sequence>
<name>F6H2H6_VITVI</name>
<evidence type="ECO:0000256" key="1">
    <source>
        <dbReference type="SAM" id="MobiDB-lite"/>
    </source>
</evidence>
<dbReference type="AlphaFoldDB" id="F6H2H6"/>
<accession>F6H2H6</accession>
<dbReference type="EMBL" id="FN595229">
    <property type="protein sequence ID" value="CCB46456.1"/>
    <property type="molecule type" value="Genomic_DNA"/>
</dbReference>
<feature type="region of interest" description="Disordered" evidence="1">
    <location>
        <begin position="67"/>
        <end position="92"/>
    </location>
</feature>
<dbReference type="HOGENOM" id="CLU_159556_0_0_1"/>
<dbReference type="FunCoup" id="F6H2H6">
    <property type="interactions" value="76"/>
</dbReference>
<organism evidence="2 3">
    <name type="scientific">Vitis vinifera</name>
    <name type="common">Grape</name>
    <dbReference type="NCBI Taxonomy" id="29760"/>
    <lineage>
        <taxon>Eukaryota</taxon>
        <taxon>Viridiplantae</taxon>
        <taxon>Streptophyta</taxon>
        <taxon>Embryophyta</taxon>
        <taxon>Tracheophyta</taxon>
        <taxon>Spermatophyta</taxon>
        <taxon>Magnoliopsida</taxon>
        <taxon>eudicotyledons</taxon>
        <taxon>Gunneridae</taxon>
        <taxon>Pentapetalae</taxon>
        <taxon>rosids</taxon>
        <taxon>Vitales</taxon>
        <taxon>Vitaceae</taxon>
        <taxon>Viteae</taxon>
        <taxon>Vitis</taxon>
    </lineage>
</organism>
<dbReference type="KEGG" id="vvi:100258992"/>
<evidence type="ECO:0000313" key="2">
    <source>
        <dbReference type="EMBL" id="CCB46456.1"/>
    </source>
</evidence>
<proteinExistence type="predicted"/>
<dbReference type="PANTHER" id="PTHR35318:SF2">
    <property type="entry name" value="OS08G0138900 PROTEIN"/>
    <property type="match status" value="1"/>
</dbReference>
<dbReference type="InParanoid" id="F6H2H6"/>
<dbReference type="eggNOG" id="ENOG502SDCK">
    <property type="taxonomic scope" value="Eukaryota"/>
</dbReference>
<dbReference type="PaxDb" id="29760-VIT_19s0014g04780.t01"/>
<dbReference type="OrthoDB" id="1917265at2759"/>
<dbReference type="Proteomes" id="UP000009183">
    <property type="component" value="Chromosome 19"/>
</dbReference>
<gene>
    <name evidence="2" type="ordered locus">VIT_19s0014g04780</name>
</gene>
<feature type="region of interest" description="Disordered" evidence="1">
    <location>
        <begin position="36"/>
        <end position="55"/>
    </location>
</feature>
<keyword evidence="3" id="KW-1185">Reference proteome</keyword>